<name>A0A9N8V633_9GLOM</name>
<reference evidence="1" key="1">
    <citation type="submission" date="2021-06" db="EMBL/GenBank/DDBJ databases">
        <authorList>
            <person name="Kallberg Y."/>
            <person name="Tangrot J."/>
            <person name="Rosling A."/>
        </authorList>
    </citation>
    <scope>NUCLEOTIDE SEQUENCE</scope>
    <source>
        <strain evidence="1">CL551</strain>
    </source>
</reference>
<evidence type="ECO:0000313" key="2">
    <source>
        <dbReference type="Proteomes" id="UP000789342"/>
    </source>
</evidence>
<dbReference type="Proteomes" id="UP000789342">
    <property type="component" value="Unassembled WGS sequence"/>
</dbReference>
<accession>A0A9N8V633</accession>
<keyword evidence="2" id="KW-1185">Reference proteome</keyword>
<gene>
    <name evidence="1" type="ORF">AMORRO_LOCUS160</name>
</gene>
<sequence>MTCEISLKTLTRYLTPEYLALTTLMRCNDTAFLLGRHITDIEIDVKCRSLSVRPQLWLLYIFLSTRATTADFS</sequence>
<organism evidence="1 2">
    <name type="scientific">Acaulospora morrowiae</name>
    <dbReference type="NCBI Taxonomy" id="94023"/>
    <lineage>
        <taxon>Eukaryota</taxon>
        <taxon>Fungi</taxon>
        <taxon>Fungi incertae sedis</taxon>
        <taxon>Mucoromycota</taxon>
        <taxon>Glomeromycotina</taxon>
        <taxon>Glomeromycetes</taxon>
        <taxon>Diversisporales</taxon>
        <taxon>Acaulosporaceae</taxon>
        <taxon>Acaulospora</taxon>
    </lineage>
</organism>
<comment type="caution">
    <text evidence="1">The sequence shown here is derived from an EMBL/GenBank/DDBJ whole genome shotgun (WGS) entry which is preliminary data.</text>
</comment>
<dbReference type="EMBL" id="CAJVPV010000034">
    <property type="protein sequence ID" value="CAG8439350.1"/>
    <property type="molecule type" value="Genomic_DNA"/>
</dbReference>
<protein>
    <submittedName>
        <fullName evidence="1">13925_t:CDS:1</fullName>
    </submittedName>
</protein>
<evidence type="ECO:0000313" key="1">
    <source>
        <dbReference type="EMBL" id="CAG8439350.1"/>
    </source>
</evidence>
<proteinExistence type="predicted"/>
<dbReference type="AlphaFoldDB" id="A0A9N8V633"/>